<keyword evidence="9" id="KW-1185">Reference proteome</keyword>
<organism evidence="8 9">
    <name type="scientific">Zooshikella ganghwensis</name>
    <dbReference type="NCBI Taxonomy" id="202772"/>
    <lineage>
        <taxon>Bacteria</taxon>
        <taxon>Pseudomonadati</taxon>
        <taxon>Pseudomonadota</taxon>
        <taxon>Gammaproteobacteria</taxon>
        <taxon>Oceanospirillales</taxon>
        <taxon>Zooshikellaceae</taxon>
        <taxon>Zooshikella</taxon>
    </lineage>
</organism>
<dbReference type="GO" id="GO:0006508">
    <property type="term" value="P:proteolysis"/>
    <property type="evidence" value="ECO:0007669"/>
    <property type="project" value="UniProtKB-KW"/>
</dbReference>
<evidence type="ECO:0000256" key="4">
    <source>
        <dbReference type="ARBA" id="ARBA00022825"/>
    </source>
</evidence>
<evidence type="ECO:0000259" key="7">
    <source>
        <dbReference type="Pfam" id="PF01343"/>
    </source>
</evidence>
<gene>
    <name evidence="8" type="ORF">B9G39_13280</name>
</gene>
<dbReference type="Gene3D" id="6.20.330.10">
    <property type="match status" value="1"/>
</dbReference>
<evidence type="ECO:0000313" key="9">
    <source>
        <dbReference type="Proteomes" id="UP000257039"/>
    </source>
</evidence>
<keyword evidence="2" id="KW-0645">Protease</keyword>
<keyword evidence="6" id="KW-0812">Transmembrane</keyword>
<dbReference type="Gene3D" id="3.90.226.10">
    <property type="entry name" value="2-enoyl-CoA Hydratase, Chain A, domain 1"/>
    <property type="match status" value="1"/>
</dbReference>
<feature type="transmembrane region" description="Helical" evidence="6">
    <location>
        <begin position="81"/>
        <end position="103"/>
    </location>
</feature>
<feature type="domain" description="Peptidase S49" evidence="7">
    <location>
        <begin position="182"/>
        <end position="326"/>
    </location>
</feature>
<dbReference type="Proteomes" id="UP000257039">
    <property type="component" value="Unassembled WGS sequence"/>
</dbReference>
<evidence type="ECO:0000256" key="1">
    <source>
        <dbReference type="ARBA" id="ARBA00008683"/>
    </source>
</evidence>
<dbReference type="InterPro" id="IPR029045">
    <property type="entry name" value="ClpP/crotonase-like_dom_sf"/>
</dbReference>
<protein>
    <submittedName>
        <fullName evidence="8">S49 family peptidase</fullName>
    </submittedName>
</protein>
<dbReference type="CDD" id="cd07023">
    <property type="entry name" value="S49_Sppa_N_C"/>
    <property type="match status" value="1"/>
</dbReference>
<feature type="compositionally biased region" description="Basic and acidic residues" evidence="5">
    <location>
        <begin position="33"/>
        <end position="44"/>
    </location>
</feature>
<accession>A0A4P9VPA8</accession>
<dbReference type="RefSeq" id="WP_094787512.1">
    <property type="nucleotide sequence ID" value="NZ_NDXW01000001.1"/>
</dbReference>
<evidence type="ECO:0000256" key="5">
    <source>
        <dbReference type="SAM" id="MobiDB-lite"/>
    </source>
</evidence>
<keyword evidence="6" id="KW-1133">Transmembrane helix</keyword>
<dbReference type="GO" id="GO:0008236">
    <property type="term" value="F:serine-type peptidase activity"/>
    <property type="evidence" value="ECO:0007669"/>
    <property type="project" value="UniProtKB-KW"/>
</dbReference>
<keyword evidence="6" id="KW-0472">Membrane</keyword>
<dbReference type="Pfam" id="PF01343">
    <property type="entry name" value="Peptidase_S49"/>
    <property type="match status" value="1"/>
</dbReference>
<dbReference type="AlphaFoldDB" id="A0A4P9VPA8"/>
<keyword evidence="4" id="KW-0720">Serine protease</keyword>
<name>A0A4P9VPA8_9GAMM</name>
<keyword evidence="3" id="KW-0378">Hydrolase</keyword>
<feature type="region of interest" description="Disordered" evidence="5">
    <location>
        <begin position="1"/>
        <end position="53"/>
    </location>
</feature>
<evidence type="ECO:0000313" key="8">
    <source>
        <dbReference type="EMBL" id="RDH44337.1"/>
    </source>
</evidence>
<feature type="compositionally biased region" description="Basic and acidic residues" evidence="5">
    <location>
        <begin position="1"/>
        <end position="19"/>
    </location>
</feature>
<evidence type="ECO:0000256" key="3">
    <source>
        <dbReference type="ARBA" id="ARBA00022801"/>
    </source>
</evidence>
<dbReference type="PANTHER" id="PTHR42987">
    <property type="entry name" value="PEPTIDASE S49"/>
    <property type="match status" value="1"/>
</dbReference>
<dbReference type="InterPro" id="IPR047272">
    <property type="entry name" value="S49_SppA_C"/>
</dbReference>
<evidence type="ECO:0000256" key="6">
    <source>
        <dbReference type="SAM" id="Phobius"/>
    </source>
</evidence>
<sequence>MTDSTNRPDSENKPWREEEGSPGADEASAVAKPGHETSTIKETDLGQTSQRAGSGNKEWQLIEGLVGGILVEKRRTRRWGIFFKLLTFIYLFVLLYLFTLGGISKDAMVKSGDHTALVEISGVIAADEAANADSIVTGLRAAFKDKHTKAVILRINSPGGSPVQAGYVYDEIKRLRGLHPDIKVYAVIMDLGASGAYYIAAAADEIYADKASLVGSIGVVASGFGFVDAMDKVGVSRRVYTAGEHKGFLDPFLPQNNSETEFWQTVLNTTHQQFIDSVKKGRGERLKDDPKLFSGLVWSGEQALSLGLIDGLGSASYVARDIVKQENLVDFTPQENPFERFVEGLGASMGNAISNKLGLSQEMKLR</sequence>
<reference evidence="8 9" key="1">
    <citation type="submission" date="2017-04" db="EMBL/GenBank/DDBJ databases">
        <title>Draft genome sequence of Zooshikella ganghwensis VG4 isolated from Red Sea sediments.</title>
        <authorList>
            <person name="Rehman Z."/>
            <person name="Alam I."/>
            <person name="Kamau A."/>
            <person name="Bajic V."/>
            <person name="Leiknes T."/>
        </authorList>
    </citation>
    <scope>NUCLEOTIDE SEQUENCE [LARGE SCALE GENOMIC DNA]</scope>
    <source>
        <strain evidence="8 9">VG4</strain>
    </source>
</reference>
<proteinExistence type="inferred from homology"/>
<dbReference type="PANTHER" id="PTHR42987:SF8">
    <property type="entry name" value="PROTEINASE"/>
    <property type="match status" value="1"/>
</dbReference>
<comment type="caution">
    <text evidence="8">The sequence shown here is derived from an EMBL/GenBank/DDBJ whole genome shotgun (WGS) entry which is preliminary data.</text>
</comment>
<comment type="similarity">
    <text evidence="1">Belongs to the peptidase S49 family.</text>
</comment>
<dbReference type="EMBL" id="NDXW01000001">
    <property type="protein sequence ID" value="RDH44337.1"/>
    <property type="molecule type" value="Genomic_DNA"/>
</dbReference>
<dbReference type="InterPro" id="IPR002142">
    <property type="entry name" value="Peptidase_S49"/>
</dbReference>
<dbReference type="SUPFAM" id="SSF52096">
    <property type="entry name" value="ClpP/crotonase"/>
    <property type="match status" value="1"/>
</dbReference>
<evidence type="ECO:0000256" key="2">
    <source>
        <dbReference type="ARBA" id="ARBA00022670"/>
    </source>
</evidence>